<comment type="similarity">
    <text evidence="1 4">Belongs to the pseudouridine synthase RsuA family.</text>
</comment>
<dbReference type="InterPro" id="IPR002942">
    <property type="entry name" value="S4_RNA-bd"/>
</dbReference>
<name>A0AAE9XK16_9ENTE</name>
<protein>
    <recommendedName>
        <fullName evidence="4">Pseudouridine synthase</fullName>
        <ecNumber evidence="4">5.4.99.-</ecNumber>
    </recommendedName>
</protein>
<dbReference type="SUPFAM" id="SSF55174">
    <property type="entry name" value="Alpha-L RNA-binding motif"/>
    <property type="match status" value="1"/>
</dbReference>
<dbReference type="AlphaFoldDB" id="A0AAE9XK16"/>
<reference evidence="6" key="1">
    <citation type="submission" date="2023-01" db="EMBL/GenBank/DDBJ databases">
        <title>Oxazolidinone resistance genes in florfenicol resistant enterococci from beef cattle and veal calves at slaughter.</title>
        <authorList>
            <person name="Biggel M."/>
        </authorList>
    </citation>
    <scope>NUCLEOTIDE SEQUENCE</scope>
    <source>
        <strain evidence="6">K204-1</strain>
    </source>
</reference>
<dbReference type="EMBL" id="CP116507">
    <property type="protein sequence ID" value="WCG22060.1"/>
    <property type="molecule type" value="Genomic_DNA"/>
</dbReference>
<evidence type="ECO:0000259" key="5">
    <source>
        <dbReference type="SMART" id="SM00363"/>
    </source>
</evidence>
<dbReference type="PROSITE" id="PS50889">
    <property type="entry name" value="S4"/>
    <property type="match status" value="1"/>
</dbReference>
<evidence type="ECO:0000256" key="4">
    <source>
        <dbReference type="RuleBase" id="RU003887"/>
    </source>
</evidence>
<organism evidence="6 7">
    <name type="scientific">Vagococcus lutrae</name>
    <dbReference type="NCBI Taxonomy" id="81947"/>
    <lineage>
        <taxon>Bacteria</taxon>
        <taxon>Bacillati</taxon>
        <taxon>Bacillota</taxon>
        <taxon>Bacilli</taxon>
        <taxon>Lactobacillales</taxon>
        <taxon>Enterococcaceae</taxon>
        <taxon>Vagococcus</taxon>
    </lineage>
</organism>
<dbReference type="Gene3D" id="3.30.70.1560">
    <property type="entry name" value="Alpha-L RNA-binding motif"/>
    <property type="match status" value="1"/>
</dbReference>
<sequence>MKKARLMSHQHANPSQLIQHEQADAIRLNKYISQSGFCSRREADRHIESGAVKIDGQVAEVGTKVLAHQHVTVNGQAIVPKQAHVYLALNKPVGVTSTTDTKVEGNLTEFMDYPEMIFPIGRLDKESTGLLLMTNDGDIVNKILREENGHDKSYKVAVDQPISEEFLKQMAQGVTIFNPVTGKHQKTKKCQVKQVSTYQFEITLQQGLNRQIRRMAQALGYHVTALERTRVMMIELGNLKPGYYRYLSEKELIALNEALKNSTK</sequence>
<dbReference type="NCBIfam" id="TIGR00093">
    <property type="entry name" value="pseudouridine synthase"/>
    <property type="match status" value="1"/>
</dbReference>
<evidence type="ECO:0000256" key="1">
    <source>
        <dbReference type="ARBA" id="ARBA00008348"/>
    </source>
</evidence>
<dbReference type="GO" id="GO:0000455">
    <property type="term" value="P:enzyme-directed rRNA pseudouridine synthesis"/>
    <property type="evidence" value="ECO:0007669"/>
    <property type="project" value="UniProtKB-ARBA"/>
</dbReference>
<dbReference type="FunFam" id="3.10.290.10:FF:000003">
    <property type="entry name" value="Pseudouridine synthase"/>
    <property type="match status" value="1"/>
</dbReference>
<dbReference type="FunFam" id="3.30.70.1560:FF:000002">
    <property type="entry name" value="Pseudouridine synthase"/>
    <property type="match status" value="1"/>
</dbReference>
<accession>A0AAE9XK16</accession>
<evidence type="ECO:0000313" key="6">
    <source>
        <dbReference type="EMBL" id="WCG22060.1"/>
    </source>
</evidence>
<dbReference type="InterPro" id="IPR020103">
    <property type="entry name" value="PsdUridine_synth_cat_dom_sf"/>
</dbReference>
<dbReference type="SUPFAM" id="SSF55120">
    <property type="entry name" value="Pseudouridine synthase"/>
    <property type="match status" value="1"/>
</dbReference>
<dbReference type="CDD" id="cd00165">
    <property type="entry name" value="S4"/>
    <property type="match status" value="1"/>
</dbReference>
<dbReference type="InterPro" id="IPR020094">
    <property type="entry name" value="TruA/RsuA/RluB/E/F_N"/>
</dbReference>
<dbReference type="RefSeq" id="WP_248855700.1">
    <property type="nucleotide sequence ID" value="NZ_CP097072.1"/>
</dbReference>
<evidence type="ECO:0000256" key="2">
    <source>
        <dbReference type="ARBA" id="ARBA00023235"/>
    </source>
</evidence>
<feature type="domain" description="RNA-binding S4" evidence="5">
    <location>
        <begin position="26"/>
        <end position="84"/>
    </location>
</feature>
<dbReference type="InterPro" id="IPR000748">
    <property type="entry name" value="PsdUridine_synth_RsuA/RluB/E/F"/>
</dbReference>
<proteinExistence type="inferred from homology"/>
<dbReference type="GO" id="GO:0120159">
    <property type="term" value="F:rRNA pseudouridine synthase activity"/>
    <property type="evidence" value="ECO:0007669"/>
    <property type="project" value="UniProtKB-ARBA"/>
</dbReference>
<dbReference type="InterPro" id="IPR018496">
    <property type="entry name" value="PsdUridine_synth_RsuA/RluB_CS"/>
</dbReference>
<dbReference type="Gene3D" id="3.30.70.580">
    <property type="entry name" value="Pseudouridine synthase I, catalytic domain, N-terminal subdomain"/>
    <property type="match status" value="1"/>
</dbReference>
<dbReference type="PROSITE" id="PS01149">
    <property type="entry name" value="PSI_RSU"/>
    <property type="match status" value="1"/>
</dbReference>
<gene>
    <name evidence="6" type="ORF">PML95_06550</name>
</gene>
<dbReference type="Gene3D" id="3.10.290.10">
    <property type="entry name" value="RNA-binding S4 domain"/>
    <property type="match status" value="1"/>
</dbReference>
<dbReference type="EC" id="5.4.99.-" evidence="4"/>
<dbReference type="InterPro" id="IPR050343">
    <property type="entry name" value="RsuA_PseudoU_synthase"/>
</dbReference>
<evidence type="ECO:0000256" key="3">
    <source>
        <dbReference type="PROSITE-ProRule" id="PRU00182"/>
    </source>
</evidence>
<keyword evidence="3" id="KW-0694">RNA-binding</keyword>
<dbReference type="PANTHER" id="PTHR47683">
    <property type="entry name" value="PSEUDOURIDINE SYNTHASE FAMILY PROTEIN-RELATED"/>
    <property type="match status" value="1"/>
</dbReference>
<dbReference type="InterPro" id="IPR006145">
    <property type="entry name" value="PsdUridine_synth_RsuA/RluA"/>
</dbReference>
<dbReference type="InterPro" id="IPR036986">
    <property type="entry name" value="S4_RNA-bd_sf"/>
</dbReference>
<dbReference type="Proteomes" id="UP001179600">
    <property type="component" value="Chromosome"/>
</dbReference>
<dbReference type="GO" id="GO:0003723">
    <property type="term" value="F:RNA binding"/>
    <property type="evidence" value="ECO:0007669"/>
    <property type="project" value="UniProtKB-KW"/>
</dbReference>
<dbReference type="Pfam" id="PF00849">
    <property type="entry name" value="PseudoU_synth_2"/>
    <property type="match status" value="1"/>
</dbReference>
<keyword evidence="2 4" id="KW-0413">Isomerase</keyword>
<evidence type="ECO:0000313" key="7">
    <source>
        <dbReference type="Proteomes" id="UP001179600"/>
    </source>
</evidence>
<dbReference type="Pfam" id="PF01479">
    <property type="entry name" value="S4"/>
    <property type="match status" value="1"/>
</dbReference>
<dbReference type="SMART" id="SM00363">
    <property type="entry name" value="S4"/>
    <property type="match status" value="1"/>
</dbReference>
<dbReference type="PANTHER" id="PTHR47683:SF2">
    <property type="entry name" value="RNA-BINDING S4 DOMAIN-CONTAINING PROTEIN"/>
    <property type="match status" value="1"/>
</dbReference>
<dbReference type="InterPro" id="IPR042092">
    <property type="entry name" value="PsdUridine_s_RsuA/RluB/E/F_cat"/>
</dbReference>